<dbReference type="AlphaFoldDB" id="A0A2S1LJ02"/>
<dbReference type="RefSeq" id="WP_108742358.1">
    <property type="nucleotide sequence ID" value="NZ_CP020918.1"/>
</dbReference>
<dbReference type="EMBL" id="CP020918">
    <property type="protein sequence ID" value="AWG23466.1"/>
    <property type="molecule type" value="Genomic_DNA"/>
</dbReference>
<dbReference type="InterPro" id="IPR002201">
    <property type="entry name" value="Glyco_trans_9"/>
</dbReference>
<evidence type="ECO:0008006" key="5">
    <source>
        <dbReference type="Google" id="ProtNLM"/>
    </source>
</evidence>
<dbReference type="InterPro" id="IPR051199">
    <property type="entry name" value="LPS_LOS_Heptosyltrfase"/>
</dbReference>
<gene>
    <name evidence="3" type="ORF">FFWV33_18980</name>
</gene>
<reference evidence="3 4" key="1">
    <citation type="submission" date="2017-04" db="EMBL/GenBank/DDBJ databases">
        <title>Compelte genome sequence of WV33.</title>
        <authorList>
            <person name="Lee P.C."/>
        </authorList>
    </citation>
    <scope>NUCLEOTIDE SEQUENCE [LARGE SCALE GENOMIC DNA]</scope>
    <source>
        <strain evidence="3 4">WV33</strain>
    </source>
</reference>
<organism evidence="3 4">
    <name type="scientific">Flavobacterium faecale</name>
    <dbReference type="NCBI Taxonomy" id="1355330"/>
    <lineage>
        <taxon>Bacteria</taxon>
        <taxon>Pseudomonadati</taxon>
        <taxon>Bacteroidota</taxon>
        <taxon>Flavobacteriia</taxon>
        <taxon>Flavobacteriales</taxon>
        <taxon>Flavobacteriaceae</taxon>
        <taxon>Flavobacterium</taxon>
    </lineage>
</organism>
<dbReference type="KEGG" id="ffa:FFWV33_18980"/>
<name>A0A2S1LJ02_9FLAO</name>
<dbReference type="GO" id="GO:0008713">
    <property type="term" value="F:ADP-heptose-lipopolysaccharide heptosyltransferase activity"/>
    <property type="evidence" value="ECO:0007669"/>
    <property type="project" value="TreeGrafter"/>
</dbReference>
<keyword evidence="4" id="KW-1185">Reference proteome</keyword>
<dbReference type="CDD" id="cd03789">
    <property type="entry name" value="GT9_LPS_heptosyltransferase"/>
    <property type="match status" value="1"/>
</dbReference>
<dbReference type="Proteomes" id="UP000244527">
    <property type="component" value="Chromosome"/>
</dbReference>
<dbReference type="GO" id="GO:0005829">
    <property type="term" value="C:cytosol"/>
    <property type="evidence" value="ECO:0007669"/>
    <property type="project" value="TreeGrafter"/>
</dbReference>
<dbReference type="GO" id="GO:0009244">
    <property type="term" value="P:lipopolysaccharide core region biosynthetic process"/>
    <property type="evidence" value="ECO:0007669"/>
    <property type="project" value="TreeGrafter"/>
</dbReference>
<dbReference type="SUPFAM" id="SSF53756">
    <property type="entry name" value="UDP-Glycosyltransferase/glycogen phosphorylase"/>
    <property type="match status" value="1"/>
</dbReference>
<dbReference type="PANTHER" id="PTHR30160:SF7">
    <property type="entry name" value="ADP-HEPTOSE--LPS HEPTOSYLTRANSFERASE 2"/>
    <property type="match status" value="1"/>
</dbReference>
<dbReference type="Pfam" id="PF01075">
    <property type="entry name" value="Glyco_transf_9"/>
    <property type="match status" value="1"/>
</dbReference>
<dbReference type="OrthoDB" id="9772349at2"/>
<evidence type="ECO:0000313" key="3">
    <source>
        <dbReference type="EMBL" id="AWG23466.1"/>
    </source>
</evidence>
<sequence>MKILVIQQKMIGDVLASSIVCNNIKALFPEAKVDYLIYPFTAAVIENNPNIDEVLLFKEEFRSSKKAFFNFLLSIRKRKYDIVIDAYGKLESNLIVALSGADKKIGFYKKYTQFIYSKTIHEIAAPLTPAGTALENRMNLLTPLLQNSNITLDPKPKIFLTAAEIENGKRLLQQYEIEPSKKIFMIGVLGSEFRKTYPFPFMATILDAIVQETDATLLFNYMKSQQQDAQNIFDLCAPATQKNIKIKLVPGSIREFLSITHHCNALIGNEGGAVNMAKALNVPTFTLFSTWIIKEAWNSFENGTTNVSVHLKDFKPELYGEKTAKEMKAVALDLYQKYTPDLFVLKVKQFVREN</sequence>
<dbReference type="PANTHER" id="PTHR30160">
    <property type="entry name" value="TETRAACYLDISACCHARIDE 4'-KINASE-RELATED"/>
    <property type="match status" value="1"/>
</dbReference>
<evidence type="ECO:0000256" key="1">
    <source>
        <dbReference type="ARBA" id="ARBA00022676"/>
    </source>
</evidence>
<proteinExistence type="predicted"/>
<evidence type="ECO:0000313" key="4">
    <source>
        <dbReference type="Proteomes" id="UP000244527"/>
    </source>
</evidence>
<evidence type="ECO:0000256" key="2">
    <source>
        <dbReference type="ARBA" id="ARBA00022679"/>
    </source>
</evidence>
<dbReference type="Gene3D" id="3.40.50.2000">
    <property type="entry name" value="Glycogen Phosphorylase B"/>
    <property type="match status" value="2"/>
</dbReference>
<protein>
    <recommendedName>
        <fullName evidence="5">Glycosyltransferase</fullName>
    </recommendedName>
</protein>
<keyword evidence="2" id="KW-0808">Transferase</keyword>
<accession>A0A2S1LJ02</accession>
<keyword evidence="1" id="KW-0328">Glycosyltransferase</keyword>